<evidence type="ECO:0000313" key="1">
    <source>
        <dbReference type="EMBL" id="MPN49518.1"/>
    </source>
</evidence>
<dbReference type="SUPFAM" id="SSF58104">
    <property type="entry name" value="Methyl-accepting chemotaxis protein (MCP) signaling domain"/>
    <property type="match status" value="1"/>
</dbReference>
<organism evidence="1">
    <name type="scientific">bioreactor metagenome</name>
    <dbReference type="NCBI Taxonomy" id="1076179"/>
    <lineage>
        <taxon>unclassified sequences</taxon>
        <taxon>metagenomes</taxon>
        <taxon>ecological metagenomes</taxon>
    </lineage>
</organism>
<dbReference type="EMBL" id="VSSQ01112834">
    <property type="protein sequence ID" value="MPN49518.1"/>
    <property type="molecule type" value="Genomic_DNA"/>
</dbReference>
<proteinExistence type="predicted"/>
<comment type="caution">
    <text evidence="1">The sequence shown here is derived from an EMBL/GenBank/DDBJ whole genome shotgun (WGS) entry which is preliminary data.</text>
</comment>
<accession>A0A645IDX3</accession>
<name>A0A645IDX3_9ZZZZ</name>
<evidence type="ECO:0008006" key="2">
    <source>
        <dbReference type="Google" id="ProtNLM"/>
    </source>
</evidence>
<dbReference type="Gene3D" id="1.10.287.950">
    <property type="entry name" value="Methyl-accepting chemotaxis protein"/>
    <property type="match status" value="1"/>
</dbReference>
<gene>
    <name evidence="1" type="ORF">SDC9_197139</name>
</gene>
<dbReference type="AlphaFoldDB" id="A0A645IDX3"/>
<sequence>MAINSLKIEAAVNDIDGMSRSNANQTLQVSAATQEQVASVEEIKKASQSLVETANELQNSVNKFSL</sequence>
<protein>
    <recommendedName>
        <fullName evidence="2">Methyl-accepting chemotaxis protein</fullName>
    </recommendedName>
</protein>
<reference evidence="1" key="1">
    <citation type="submission" date="2019-08" db="EMBL/GenBank/DDBJ databases">
        <authorList>
            <person name="Kucharzyk K."/>
            <person name="Murdoch R.W."/>
            <person name="Higgins S."/>
            <person name="Loffler F."/>
        </authorList>
    </citation>
    <scope>NUCLEOTIDE SEQUENCE</scope>
</reference>